<comment type="caution">
    <text evidence="2">The sequence shown here is derived from an EMBL/GenBank/DDBJ whole genome shotgun (WGS) entry which is preliminary data.</text>
</comment>
<name>A0ABP0MMH8_9DINO</name>
<accession>A0ABP0MMH8</accession>
<protein>
    <submittedName>
        <fullName evidence="2">Uncharacterized protein</fullName>
    </submittedName>
</protein>
<dbReference type="Proteomes" id="UP001642464">
    <property type="component" value="Unassembled WGS sequence"/>
</dbReference>
<proteinExistence type="predicted"/>
<keyword evidence="3" id="KW-1185">Reference proteome</keyword>
<sequence length="149" mass="15266">MLVGPAFVPAIAPGIGEAHQLKAAQAKPVKSQAFEQTRVATFCAAVAAVAVSRRATQRKAKAKESAESDEPQNFWQVTRRTALSFPAVGTACGAAAARAAPALEGYATLDMKVDDTGCAECESSGLVACAMCEGTGQFRTCGPLGSACQ</sequence>
<dbReference type="EMBL" id="CAXAMM010022336">
    <property type="protein sequence ID" value="CAK9051813.1"/>
    <property type="molecule type" value="Genomic_DNA"/>
</dbReference>
<evidence type="ECO:0000313" key="2">
    <source>
        <dbReference type="EMBL" id="CAK9052401.1"/>
    </source>
</evidence>
<evidence type="ECO:0000313" key="3">
    <source>
        <dbReference type="Proteomes" id="UP001642464"/>
    </source>
</evidence>
<reference evidence="2 3" key="1">
    <citation type="submission" date="2024-02" db="EMBL/GenBank/DDBJ databases">
        <authorList>
            <person name="Chen Y."/>
            <person name="Shah S."/>
            <person name="Dougan E. K."/>
            <person name="Thang M."/>
            <person name="Chan C."/>
        </authorList>
    </citation>
    <scope>NUCLEOTIDE SEQUENCE [LARGE SCALE GENOMIC DNA]</scope>
</reference>
<organism evidence="2 3">
    <name type="scientific">Durusdinium trenchii</name>
    <dbReference type="NCBI Taxonomy" id="1381693"/>
    <lineage>
        <taxon>Eukaryota</taxon>
        <taxon>Sar</taxon>
        <taxon>Alveolata</taxon>
        <taxon>Dinophyceae</taxon>
        <taxon>Suessiales</taxon>
        <taxon>Symbiodiniaceae</taxon>
        <taxon>Durusdinium</taxon>
    </lineage>
</organism>
<evidence type="ECO:0000313" key="1">
    <source>
        <dbReference type="EMBL" id="CAK9051813.1"/>
    </source>
</evidence>
<dbReference type="EMBL" id="CAXAMM010022669">
    <property type="protein sequence ID" value="CAK9052401.1"/>
    <property type="molecule type" value="Genomic_DNA"/>
</dbReference>
<gene>
    <name evidence="1" type="ORF">SCF082_LOCUS28411</name>
    <name evidence="2" type="ORF">SCF082_LOCUS28671</name>
</gene>